<keyword evidence="6" id="KW-1185">Reference proteome</keyword>
<dbReference type="Pfam" id="PF05033">
    <property type="entry name" value="Pre-SET"/>
    <property type="match status" value="1"/>
</dbReference>
<dbReference type="GO" id="GO:0008270">
    <property type="term" value="F:zinc ion binding"/>
    <property type="evidence" value="ECO:0007669"/>
    <property type="project" value="InterPro"/>
</dbReference>
<dbReference type="Pfam" id="PF10440">
    <property type="entry name" value="WIYLD"/>
    <property type="match status" value="1"/>
</dbReference>
<dbReference type="PROSITE" id="PS51580">
    <property type="entry name" value="SAM_MT43_3"/>
    <property type="match status" value="1"/>
</dbReference>
<feature type="domain" description="SET" evidence="3">
    <location>
        <begin position="560"/>
        <end position="701"/>
    </location>
</feature>
<dbReference type="InterPro" id="IPR018848">
    <property type="entry name" value="WIYLD_domain"/>
</dbReference>
<dbReference type="InterPro" id="IPR043017">
    <property type="entry name" value="WIYLD_dom_sf"/>
</dbReference>
<dbReference type="InterPro" id="IPR007728">
    <property type="entry name" value="Pre-SET_dom"/>
</dbReference>
<dbReference type="GO" id="GO:0042054">
    <property type="term" value="F:histone methyltransferase activity"/>
    <property type="evidence" value="ECO:0007669"/>
    <property type="project" value="InterPro"/>
</dbReference>
<dbReference type="PANTHER" id="PTHR46450">
    <property type="entry name" value="INACTIVE HISTONE-LYSINE N-METHYLTRANSFERASE SUVR1-RELATED"/>
    <property type="match status" value="1"/>
</dbReference>
<dbReference type="SMART" id="SM00468">
    <property type="entry name" value="PreSET"/>
    <property type="match status" value="1"/>
</dbReference>
<dbReference type="PROSITE" id="PS50280">
    <property type="entry name" value="SET"/>
    <property type="match status" value="1"/>
</dbReference>
<comment type="caution">
    <text evidence="5">The sequence shown here is derived from an EMBL/GenBank/DDBJ whole genome shotgun (WGS) entry which is preliminary data.</text>
</comment>
<dbReference type="EMBL" id="JBBPBK010000001">
    <property type="protein sequence ID" value="KAK9293284.1"/>
    <property type="molecule type" value="Genomic_DNA"/>
</dbReference>
<dbReference type="InterPro" id="IPR001214">
    <property type="entry name" value="SET_dom"/>
</dbReference>
<evidence type="ECO:0000256" key="1">
    <source>
        <dbReference type="ARBA" id="ARBA00004286"/>
    </source>
</evidence>
<evidence type="ECO:0000313" key="5">
    <source>
        <dbReference type="EMBL" id="KAK9293284.1"/>
    </source>
</evidence>
<accession>A0AAP0SF12</accession>
<keyword evidence="2" id="KW-0158">Chromosome</keyword>
<dbReference type="AlphaFoldDB" id="A0AAP0SF12"/>
<evidence type="ECO:0000259" key="4">
    <source>
        <dbReference type="PROSITE" id="PS50867"/>
    </source>
</evidence>
<reference evidence="5 6" key="1">
    <citation type="journal article" date="2024" name="Plant J.">
        <title>Genome sequences and population genomics reveal climatic adaptation and genomic divergence between two closely related sweetgum species.</title>
        <authorList>
            <person name="Xu W.Q."/>
            <person name="Ren C.Q."/>
            <person name="Zhang X.Y."/>
            <person name="Comes H.P."/>
            <person name="Liu X.H."/>
            <person name="Li Y.G."/>
            <person name="Kettle C.J."/>
            <person name="Jalonen R."/>
            <person name="Gaisberger H."/>
            <person name="Ma Y.Z."/>
            <person name="Qiu Y.X."/>
        </authorList>
    </citation>
    <scope>NUCLEOTIDE SEQUENCE [LARGE SCALE GENOMIC DNA]</scope>
    <source>
        <strain evidence="5">Hangzhou</strain>
    </source>
</reference>
<dbReference type="CDD" id="cd10538">
    <property type="entry name" value="SET_SETDB-like"/>
    <property type="match status" value="1"/>
</dbReference>
<dbReference type="Pfam" id="PF00856">
    <property type="entry name" value="SET"/>
    <property type="match status" value="1"/>
</dbReference>
<gene>
    <name evidence="5" type="ORF">L1049_021276</name>
</gene>
<protein>
    <submittedName>
        <fullName evidence="5">Uncharacterized protein</fullName>
    </submittedName>
</protein>
<feature type="domain" description="Pre-SET" evidence="4">
    <location>
        <begin position="458"/>
        <end position="557"/>
    </location>
</feature>
<proteinExistence type="predicted"/>
<dbReference type="PANTHER" id="PTHR46450:SF24">
    <property type="entry name" value="HISTONE-LYSINE N-METHYLTRANSFERASE SUVR4"/>
    <property type="match status" value="1"/>
</dbReference>
<evidence type="ECO:0000256" key="2">
    <source>
        <dbReference type="ARBA" id="ARBA00022454"/>
    </source>
</evidence>
<name>A0AAP0SF12_LIQFO</name>
<organism evidence="5 6">
    <name type="scientific">Liquidambar formosana</name>
    <name type="common">Formosan gum</name>
    <dbReference type="NCBI Taxonomy" id="63359"/>
    <lineage>
        <taxon>Eukaryota</taxon>
        <taxon>Viridiplantae</taxon>
        <taxon>Streptophyta</taxon>
        <taxon>Embryophyta</taxon>
        <taxon>Tracheophyta</taxon>
        <taxon>Spermatophyta</taxon>
        <taxon>Magnoliopsida</taxon>
        <taxon>eudicotyledons</taxon>
        <taxon>Gunneridae</taxon>
        <taxon>Pentapetalae</taxon>
        <taxon>Saxifragales</taxon>
        <taxon>Altingiaceae</taxon>
        <taxon>Liquidambar</taxon>
    </lineage>
</organism>
<dbReference type="SUPFAM" id="SSF82199">
    <property type="entry name" value="SET domain"/>
    <property type="match status" value="1"/>
</dbReference>
<dbReference type="GO" id="GO:0005634">
    <property type="term" value="C:nucleus"/>
    <property type="evidence" value="ECO:0007669"/>
    <property type="project" value="InterPro"/>
</dbReference>
<sequence length="719" mass="80954">MAPDPKIVKAFSAMSALGIPNETVKPVLKNLLKLYDKKWELIEEENYRALADAIFEYEETKGVEDKKKGAIGHDGSEPPFKRLHLYQQEDQVSSTMDNSRPMSAPEEGETLSISFGQELLDSSQLHLRDRRTESTFHLPYEPSSDKGKDPVSSHVVFRDKKSASERASHMVYFKQPMDEPGSVHLQTENVAANHHNKDMIKPKSEHLFDDMPHFAVPTSMVSALPGSLEVSSTGNESINSLTSQYVDMNNKDDGSACNSCTSCKGSFDIASSPLGEVKISLNCSSALRRPNFHIPNLDRVQKYVEDKYLRSYKIVGPQFSVKKLLKDLCVSYLELADRSVLINSSPSICVTGSNEGAFRIRNSERELCKKESSCSISSKSHSLVGVPQRPITLDGRRNIPKINDITKGAEKVKISLVNEIGSDRVPKFVYIPQNIIYQNAYVHFSMARIADEDCCSSCSGDCLSSAIPCACARETGGEFAYTPQGLLKEEFLRACISMNCKPQKHHFFYCQDCPLERHKNENIPEPCKGHLIRKFIKECWRKCGCNIQCGNRVVQRGITCNLQVFLTHEGKGWGLRTLVDLPRGAFVCEYVGEILTNTELDERNKRSSGNERHTYPVLLDADWGSEGVLKDEEALCLDATFYGNVARFINHRCFDANLLEIPVEVETPDHHYYHFIGRSASFRIRAWFESPAIAEFFLKFLNFYQLSLLIMEDLDSAIN</sequence>
<evidence type="ECO:0000259" key="3">
    <source>
        <dbReference type="PROSITE" id="PS50280"/>
    </source>
</evidence>
<dbReference type="Gene3D" id="2.170.270.10">
    <property type="entry name" value="SET domain"/>
    <property type="match status" value="1"/>
</dbReference>
<comment type="subcellular location">
    <subcellularLocation>
        <location evidence="1">Chromosome</location>
    </subcellularLocation>
</comment>
<dbReference type="InterPro" id="IPR025776">
    <property type="entry name" value="SUVR4/1/2"/>
</dbReference>
<evidence type="ECO:0000313" key="6">
    <source>
        <dbReference type="Proteomes" id="UP001415857"/>
    </source>
</evidence>
<dbReference type="SMART" id="SM00317">
    <property type="entry name" value="SET"/>
    <property type="match status" value="1"/>
</dbReference>
<dbReference type="Gene3D" id="1.10.8.850">
    <property type="entry name" value="Histone-lysine N methyltransferase , C-terminal domain-like"/>
    <property type="match status" value="1"/>
</dbReference>
<dbReference type="InterPro" id="IPR046341">
    <property type="entry name" value="SET_dom_sf"/>
</dbReference>
<dbReference type="Proteomes" id="UP001415857">
    <property type="component" value="Unassembled WGS sequence"/>
</dbReference>
<dbReference type="PROSITE" id="PS50867">
    <property type="entry name" value="PRE_SET"/>
    <property type="match status" value="1"/>
</dbReference>
<dbReference type="GO" id="GO:0005694">
    <property type="term" value="C:chromosome"/>
    <property type="evidence" value="ECO:0007669"/>
    <property type="project" value="UniProtKB-SubCell"/>
</dbReference>